<dbReference type="Proteomes" id="UP000245753">
    <property type="component" value="Unassembled WGS sequence"/>
</dbReference>
<evidence type="ECO:0000256" key="7">
    <source>
        <dbReference type="HAMAP-Rule" id="MF_01235"/>
    </source>
</evidence>
<dbReference type="Pfam" id="PF04131">
    <property type="entry name" value="NanE"/>
    <property type="match status" value="1"/>
</dbReference>
<accession>A0A2U2MS30</accession>
<dbReference type="GO" id="GO:0019262">
    <property type="term" value="P:N-acetylneuraminate catabolic process"/>
    <property type="evidence" value="ECO:0007669"/>
    <property type="project" value="UniProtKB-UniRule"/>
</dbReference>
<dbReference type="SUPFAM" id="SSF51366">
    <property type="entry name" value="Ribulose-phoshate binding barrel"/>
    <property type="match status" value="1"/>
</dbReference>
<keyword evidence="5 7" id="KW-0413">Isomerase</keyword>
<keyword evidence="9" id="KW-1185">Reference proteome</keyword>
<dbReference type="PANTHER" id="PTHR36204">
    <property type="entry name" value="N-ACETYLMANNOSAMINE-6-PHOSPHATE 2-EPIMERASE-RELATED"/>
    <property type="match status" value="1"/>
</dbReference>
<keyword evidence="6 7" id="KW-0119">Carbohydrate metabolism</keyword>
<sequence>MNPHNSRTASLIESFHGRLIVSCQAYPGEPMRNPETMAQVARSAEIGGAAAIRCQGLADISAIKGRVKVPVIGLWKEGEDGVYITPTLRHARACIMAGADIVALDATDRPRPDGLTLRQTARALKDDGAVLMADCGCIEDVDNAVDAGFDIISTTLSGYTGARARTEGPDYELLSQMLERHPDIPVICEGRVHTPDDARRVMDMGAWAVVVGTAITHPMTITSWFSDAVRS</sequence>
<dbReference type="CDD" id="cd04729">
    <property type="entry name" value="NanE"/>
    <property type="match status" value="1"/>
</dbReference>
<dbReference type="AlphaFoldDB" id="A0A2U2MS30"/>
<dbReference type="EMBL" id="QFFN01000016">
    <property type="protein sequence ID" value="PWG59642.1"/>
    <property type="molecule type" value="Genomic_DNA"/>
</dbReference>
<comment type="catalytic activity">
    <reaction evidence="1 7">
        <text>an N-acyl-D-glucosamine 6-phosphate = an N-acyl-D-mannosamine 6-phosphate</text>
        <dbReference type="Rhea" id="RHEA:23932"/>
        <dbReference type="ChEBI" id="CHEBI:57599"/>
        <dbReference type="ChEBI" id="CHEBI:57666"/>
        <dbReference type="EC" id="5.1.3.9"/>
    </reaction>
</comment>
<organism evidence="8 9">
    <name type="scientific">Bifidobacterium catulorum</name>
    <dbReference type="NCBI Taxonomy" id="1630173"/>
    <lineage>
        <taxon>Bacteria</taxon>
        <taxon>Bacillati</taxon>
        <taxon>Actinomycetota</taxon>
        <taxon>Actinomycetes</taxon>
        <taxon>Bifidobacteriales</taxon>
        <taxon>Bifidobacteriaceae</taxon>
        <taxon>Bifidobacterium</taxon>
    </lineage>
</organism>
<dbReference type="PANTHER" id="PTHR36204:SF1">
    <property type="entry name" value="N-ACETYLMANNOSAMINE-6-PHOSPHATE 2-EPIMERASE-RELATED"/>
    <property type="match status" value="1"/>
</dbReference>
<dbReference type="OrthoDB" id="9781704at2"/>
<comment type="caution">
    <text evidence="8">The sequence shown here is derived from an EMBL/GenBank/DDBJ whole genome shotgun (WGS) entry which is preliminary data.</text>
</comment>
<dbReference type="NCBIfam" id="NF002231">
    <property type="entry name" value="PRK01130.1"/>
    <property type="match status" value="1"/>
</dbReference>
<dbReference type="InterPro" id="IPR011060">
    <property type="entry name" value="RibuloseP-bd_barrel"/>
</dbReference>
<protein>
    <recommendedName>
        <fullName evidence="7">Putative N-acetylmannosamine-6-phosphate 2-epimerase</fullName>
        <ecNumber evidence="7">5.1.3.9</ecNumber>
    </recommendedName>
    <alternativeName>
        <fullName evidence="7">ManNAc-6-P epimerase</fullName>
    </alternativeName>
</protein>
<comment type="similarity">
    <text evidence="4 7">Belongs to the NanE family.</text>
</comment>
<gene>
    <name evidence="7" type="primary">nanE</name>
    <name evidence="8" type="ORF">DF200_06720</name>
</gene>
<dbReference type="HAMAP" id="MF_01235">
    <property type="entry name" value="ManNAc6P_epimer"/>
    <property type="match status" value="1"/>
</dbReference>
<dbReference type="GO" id="GO:0047465">
    <property type="term" value="F:N-acylglucosamine-6-phosphate 2-epimerase activity"/>
    <property type="evidence" value="ECO:0007669"/>
    <property type="project" value="UniProtKB-EC"/>
</dbReference>
<comment type="function">
    <text evidence="2 7">Converts N-acetylmannosamine-6-phosphate (ManNAc-6-P) to N-acetylglucosamine-6-phosphate (GlcNAc-6-P).</text>
</comment>
<reference evidence="8 9" key="1">
    <citation type="journal article" date="2018" name="Int. J. Syst. Evol. Microbiol.">
        <title>Bifidobacterium catulorum sp. nov., a novel taxon from the faeces of the baby common marmoset (Callithrix jacchus).</title>
        <authorList>
            <person name="Modesto M."/>
            <person name="Michelini S."/>
            <person name="Oki K."/>
            <person name="Biavati B."/>
            <person name="Watanabe K."/>
            <person name="Mattarelli P."/>
        </authorList>
    </citation>
    <scope>NUCLEOTIDE SEQUENCE [LARGE SCALE GENOMIC DNA]</scope>
    <source>
        <strain evidence="8 9">MRM 8.19</strain>
    </source>
</reference>
<dbReference type="EC" id="5.1.3.9" evidence="7"/>
<evidence type="ECO:0000256" key="2">
    <source>
        <dbReference type="ARBA" id="ARBA00002147"/>
    </source>
</evidence>
<evidence type="ECO:0000256" key="5">
    <source>
        <dbReference type="ARBA" id="ARBA00023235"/>
    </source>
</evidence>
<dbReference type="Gene3D" id="3.20.20.70">
    <property type="entry name" value="Aldolase class I"/>
    <property type="match status" value="1"/>
</dbReference>
<name>A0A2U2MS30_9BIFI</name>
<comment type="pathway">
    <text evidence="3 7">Amino-sugar metabolism; N-acetylneuraminate degradation; D-fructose 6-phosphate from N-acetylneuraminate: step 3/5.</text>
</comment>
<dbReference type="UniPathway" id="UPA00629">
    <property type="reaction ID" value="UER00682"/>
</dbReference>
<dbReference type="RefSeq" id="WP_109137513.1">
    <property type="nucleotide sequence ID" value="NZ_QFFN01000016.1"/>
</dbReference>
<evidence type="ECO:0000313" key="8">
    <source>
        <dbReference type="EMBL" id="PWG59642.1"/>
    </source>
</evidence>
<dbReference type="GO" id="GO:0005975">
    <property type="term" value="P:carbohydrate metabolic process"/>
    <property type="evidence" value="ECO:0007669"/>
    <property type="project" value="UniProtKB-UniRule"/>
</dbReference>
<evidence type="ECO:0000256" key="6">
    <source>
        <dbReference type="ARBA" id="ARBA00023277"/>
    </source>
</evidence>
<evidence type="ECO:0000313" key="9">
    <source>
        <dbReference type="Proteomes" id="UP000245753"/>
    </source>
</evidence>
<evidence type="ECO:0000256" key="4">
    <source>
        <dbReference type="ARBA" id="ARBA00007439"/>
    </source>
</evidence>
<dbReference type="InterPro" id="IPR007260">
    <property type="entry name" value="NanE"/>
</dbReference>
<evidence type="ECO:0000256" key="1">
    <source>
        <dbReference type="ARBA" id="ARBA00000056"/>
    </source>
</evidence>
<evidence type="ECO:0000256" key="3">
    <source>
        <dbReference type="ARBA" id="ARBA00005081"/>
    </source>
</evidence>
<dbReference type="InterPro" id="IPR013785">
    <property type="entry name" value="Aldolase_TIM"/>
</dbReference>
<proteinExistence type="inferred from homology"/>
<dbReference type="GO" id="GO:0005829">
    <property type="term" value="C:cytosol"/>
    <property type="evidence" value="ECO:0007669"/>
    <property type="project" value="TreeGrafter"/>
</dbReference>
<dbReference type="GO" id="GO:0006053">
    <property type="term" value="P:N-acetylmannosamine catabolic process"/>
    <property type="evidence" value="ECO:0007669"/>
    <property type="project" value="TreeGrafter"/>
</dbReference>